<comment type="caution">
    <text evidence="1">The sequence shown here is derived from an EMBL/GenBank/DDBJ whole genome shotgun (WGS) entry which is preliminary data.</text>
</comment>
<proteinExistence type="predicted"/>
<evidence type="ECO:0000313" key="1">
    <source>
        <dbReference type="EMBL" id="MEQ2469377.1"/>
    </source>
</evidence>
<gene>
    <name evidence="1" type="ORF">WMO39_03370</name>
</gene>
<name>A0ABV1F7L7_9FIRM</name>
<organism evidence="1 2">
    <name type="scientific">Ruminococcoides intestinale</name>
    <dbReference type="NCBI Taxonomy" id="3133162"/>
    <lineage>
        <taxon>Bacteria</taxon>
        <taxon>Bacillati</taxon>
        <taxon>Bacillota</taxon>
        <taxon>Clostridia</taxon>
        <taxon>Eubacteriales</taxon>
        <taxon>Oscillospiraceae</taxon>
        <taxon>Ruminococcoides</taxon>
    </lineage>
</organism>
<dbReference type="Proteomes" id="UP001490816">
    <property type="component" value="Unassembled WGS sequence"/>
</dbReference>
<evidence type="ECO:0000313" key="2">
    <source>
        <dbReference type="Proteomes" id="UP001490816"/>
    </source>
</evidence>
<keyword evidence="2" id="KW-1185">Reference proteome</keyword>
<dbReference type="EMBL" id="JBBMEZ010000006">
    <property type="protein sequence ID" value="MEQ2469377.1"/>
    <property type="molecule type" value="Genomic_DNA"/>
</dbReference>
<dbReference type="RefSeq" id="WP_117949072.1">
    <property type="nucleotide sequence ID" value="NZ_JBBMEZ010000006.1"/>
</dbReference>
<accession>A0ABV1F7L7</accession>
<sequence>MASDFKLFKKKDDKKITDRIFLFPIRASLQLLSRIRPQELILCSRFPQKKKMLCRNQLLKG</sequence>
<protein>
    <submittedName>
        <fullName evidence="1">Uncharacterized protein</fullName>
    </submittedName>
</protein>
<reference evidence="1 2" key="1">
    <citation type="submission" date="2024-03" db="EMBL/GenBank/DDBJ databases">
        <title>Human intestinal bacterial collection.</title>
        <authorList>
            <person name="Pauvert C."/>
            <person name="Hitch T.C.A."/>
            <person name="Clavel T."/>
        </authorList>
    </citation>
    <scope>NUCLEOTIDE SEQUENCE [LARGE SCALE GENOMIC DNA]</scope>
    <source>
        <strain evidence="1 2">CLA-JM-H38</strain>
    </source>
</reference>